<dbReference type="GO" id="GO:0046872">
    <property type="term" value="F:metal ion binding"/>
    <property type="evidence" value="ECO:0007669"/>
    <property type="project" value="UniProtKB-KW"/>
</dbReference>
<protein>
    <recommendedName>
        <fullName evidence="3">molybdopterin molybdotransferase</fullName>
        <ecNumber evidence="3">2.10.1.1</ecNumber>
    </recommendedName>
</protein>
<dbReference type="GO" id="GO:0005829">
    <property type="term" value="C:cytosol"/>
    <property type="evidence" value="ECO:0007669"/>
    <property type="project" value="TreeGrafter"/>
</dbReference>
<dbReference type="UniPathway" id="UPA00344"/>
<keyword evidence="5 11" id="KW-0808">Transferase</keyword>
<keyword evidence="6" id="KW-0479">Metal-binding</keyword>
<name>A0A3B0USX8_9ZZZZ</name>
<keyword evidence="4" id="KW-0500">Molybdenum</keyword>
<dbReference type="InterPro" id="IPR005110">
    <property type="entry name" value="MoeA_linker/N"/>
</dbReference>
<dbReference type="SUPFAM" id="SSF63882">
    <property type="entry name" value="MoeA N-terminal region -like"/>
    <property type="match status" value="1"/>
</dbReference>
<evidence type="ECO:0000256" key="2">
    <source>
        <dbReference type="ARBA" id="ARBA00005046"/>
    </source>
</evidence>
<evidence type="ECO:0000313" key="11">
    <source>
        <dbReference type="EMBL" id="VAW34038.1"/>
    </source>
</evidence>
<dbReference type="InterPro" id="IPR036135">
    <property type="entry name" value="MoeA_linker/N_sf"/>
</dbReference>
<dbReference type="PANTHER" id="PTHR10192:SF5">
    <property type="entry name" value="GEPHYRIN"/>
    <property type="match status" value="1"/>
</dbReference>
<dbReference type="GO" id="GO:0061599">
    <property type="term" value="F:molybdopterin molybdotransferase activity"/>
    <property type="evidence" value="ECO:0007669"/>
    <property type="project" value="UniProtKB-EC"/>
</dbReference>
<sequence>MVNDSNSYLTSISHARAQKIIIQKAQELFDTSAEVADINNCLNRVLATDVQAKINVPAFDNSAMDGYAIRYSDLADAKQGWLALQKPQYAGSGELQVLAENSAIPIMTGALIPQRANTIVIKENSQIKDNQVHLRDIGEKGDYIRTIGADIKANSTILKQNIRLKAQDIGLISSVGCQKIAVYPKTKIVLFTGGDEVIQVGEPLEQGKVYDSVRSTLKGLLQSQNCEIIHVGNIQDDPAQIKQTLDKYAQPNTVIICNGGVSAGDKDYVLKVMQEHGQIAFHKVNVKPGFPLLFGQYNDALFFGLPGNPVSSFTSFCQFVIPALRLLEGETITPAGFIRAKLTKGYSKQHYRREFVRARFSYDPTIGFEVCISGNQSSGRLTSVTQANCFIILDETPNDFHAGDTVNIQRFVDLLYPHLI</sequence>
<feature type="domain" description="MoaB/Mog" evidence="10">
    <location>
        <begin position="189"/>
        <end position="326"/>
    </location>
</feature>
<dbReference type="GO" id="GO:0006777">
    <property type="term" value="P:Mo-molybdopterin cofactor biosynthetic process"/>
    <property type="evidence" value="ECO:0007669"/>
    <property type="project" value="UniProtKB-KW"/>
</dbReference>
<dbReference type="Pfam" id="PF03454">
    <property type="entry name" value="MoeA_C"/>
    <property type="match status" value="1"/>
</dbReference>
<dbReference type="InterPro" id="IPR036425">
    <property type="entry name" value="MoaB/Mog-like_dom_sf"/>
</dbReference>
<evidence type="ECO:0000256" key="5">
    <source>
        <dbReference type="ARBA" id="ARBA00022679"/>
    </source>
</evidence>
<dbReference type="Gene3D" id="2.40.340.10">
    <property type="entry name" value="MoeA, C-terminal, domain IV"/>
    <property type="match status" value="1"/>
</dbReference>
<evidence type="ECO:0000256" key="6">
    <source>
        <dbReference type="ARBA" id="ARBA00022723"/>
    </source>
</evidence>
<proteinExistence type="predicted"/>
<evidence type="ECO:0000256" key="7">
    <source>
        <dbReference type="ARBA" id="ARBA00022842"/>
    </source>
</evidence>
<dbReference type="Gene3D" id="3.90.105.10">
    <property type="entry name" value="Molybdopterin biosynthesis moea protein, domain 2"/>
    <property type="match status" value="1"/>
</dbReference>
<dbReference type="NCBIfam" id="NF045515">
    <property type="entry name" value="Glp_gephyrin"/>
    <property type="match status" value="1"/>
</dbReference>
<dbReference type="Gene3D" id="2.170.190.11">
    <property type="entry name" value="Molybdopterin biosynthesis moea protein, domain 3"/>
    <property type="match status" value="1"/>
</dbReference>
<evidence type="ECO:0000256" key="1">
    <source>
        <dbReference type="ARBA" id="ARBA00001946"/>
    </source>
</evidence>
<evidence type="ECO:0000259" key="10">
    <source>
        <dbReference type="SMART" id="SM00852"/>
    </source>
</evidence>
<dbReference type="FunFam" id="3.40.980.10:FF:000004">
    <property type="entry name" value="Molybdopterin molybdenumtransferase"/>
    <property type="match status" value="1"/>
</dbReference>
<dbReference type="SMART" id="SM00852">
    <property type="entry name" value="MoCF_biosynth"/>
    <property type="match status" value="1"/>
</dbReference>
<evidence type="ECO:0000256" key="8">
    <source>
        <dbReference type="ARBA" id="ARBA00023150"/>
    </source>
</evidence>
<keyword evidence="7" id="KW-0460">Magnesium</keyword>
<dbReference type="NCBIfam" id="TIGR00177">
    <property type="entry name" value="molyb_syn"/>
    <property type="match status" value="1"/>
</dbReference>
<dbReference type="CDD" id="cd00887">
    <property type="entry name" value="MoeA"/>
    <property type="match status" value="1"/>
</dbReference>
<evidence type="ECO:0000256" key="3">
    <source>
        <dbReference type="ARBA" id="ARBA00013269"/>
    </source>
</evidence>
<comment type="pathway">
    <text evidence="2">Cofactor biosynthesis; molybdopterin biosynthesis.</text>
</comment>
<dbReference type="SUPFAM" id="SSF53218">
    <property type="entry name" value="Molybdenum cofactor biosynthesis proteins"/>
    <property type="match status" value="1"/>
</dbReference>
<gene>
    <name evidence="11" type="ORF">MNBD_GAMMA01-1066</name>
</gene>
<dbReference type="Pfam" id="PF03453">
    <property type="entry name" value="MoeA_N"/>
    <property type="match status" value="1"/>
</dbReference>
<dbReference type="EMBL" id="UOEW01000054">
    <property type="protein sequence ID" value="VAW34038.1"/>
    <property type="molecule type" value="Genomic_DNA"/>
</dbReference>
<evidence type="ECO:0000256" key="9">
    <source>
        <dbReference type="ARBA" id="ARBA00047317"/>
    </source>
</evidence>
<keyword evidence="8" id="KW-0501">Molybdenum cofactor biosynthesis</keyword>
<dbReference type="PANTHER" id="PTHR10192">
    <property type="entry name" value="MOLYBDOPTERIN BIOSYNTHESIS PROTEIN"/>
    <property type="match status" value="1"/>
</dbReference>
<organism evidence="11">
    <name type="scientific">hydrothermal vent metagenome</name>
    <dbReference type="NCBI Taxonomy" id="652676"/>
    <lineage>
        <taxon>unclassified sequences</taxon>
        <taxon>metagenomes</taxon>
        <taxon>ecological metagenomes</taxon>
    </lineage>
</organism>
<comment type="catalytic activity">
    <reaction evidence="9">
        <text>adenylyl-molybdopterin + molybdate = Mo-molybdopterin + AMP + H(+)</text>
        <dbReference type="Rhea" id="RHEA:35047"/>
        <dbReference type="ChEBI" id="CHEBI:15378"/>
        <dbReference type="ChEBI" id="CHEBI:36264"/>
        <dbReference type="ChEBI" id="CHEBI:62727"/>
        <dbReference type="ChEBI" id="CHEBI:71302"/>
        <dbReference type="ChEBI" id="CHEBI:456215"/>
        <dbReference type="EC" id="2.10.1.1"/>
    </reaction>
</comment>
<comment type="cofactor">
    <cofactor evidence="1">
        <name>Mg(2+)</name>
        <dbReference type="ChEBI" id="CHEBI:18420"/>
    </cofactor>
</comment>
<accession>A0A3B0USX8</accession>
<dbReference type="InterPro" id="IPR036688">
    <property type="entry name" value="MoeA_C_domain_IV_sf"/>
</dbReference>
<dbReference type="InterPro" id="IPR005111">
    <property type="entry name" value="MoeA_C_domain_IV"/>
</dbReference>
<dbReference type="Pfam" id="PF00994">
    <property type="entry name" value="MoCF_biosynth"/>
    <property type="match status" value="1"/>
</dbReference>
<evidence type="ECO:0000256" key="4">
    <source>
        <dbReference type="ARBA" id="ARBA00022505"/>
    </source>
</evidence>
<dbReference type="EC" id="2.10.1.1" evidence="3"/>
<reference evidence="11" key="1">
    <citation type="submission" date="2018-06" db="EMBL/GenBank/DDBJ databases">
        <authorList>
            <person name="Zhirakovskaya E."/>
        </authorList>
    </citation>
    <scope>NUCLEOTIDE SEQUENCE</scope>
</reference>
<dbReference type="InterPro" id="IPR038987">
    <property type="entry name" value="MoeA-like"/>
</dbReference>
<dbReference type="AlphaFoldDB" id="A0A3B0USX8"/>
<dbReference type="InterPro" id="IPR001453">
    <property type="entry name" value="MoaB/Mog_dom"/>
</dbReference>
<dbReference type="Gene3D" id="3.40.980.10">
    <property type="entry name" value="MoaB/Mog-like domain"/>
    <property type="match status" value="1"/>
</dbReference>
<dbReference type="SUPFAM" id="SSF63867">
    <property type="entry name" value="MoeA C-terminal domain-like"/>
    <property type="match status" value="1"/>
</dbReference>